<comment type="caution">
    <text evidence="3">The sequence shown here is derived from an EMBL/GenBank/DDBJ whole genome shotgun (WGS) entry which is preliminary data.</text>
</comment>
<dbReference type="PROSITE" id="PS00107">
    <property type="entry name" value="PROTEIN_KINASE_ATP"/>
    <property type="match status" value="1"/>
</dbReference>
<accession>A0A8H4EL28</accession>
<sequence length="328" mass="37981">MQVSIQSLYIRNDFIMLQLEQLAILVKMKIRFCIANFIICVLNLAKDIKFYEFSKLRYIREIGRGIINIICVLNLAKDVKFYKFSKLRYIGEIGRGRNGIVYLATCYNEETIIFKRPTKIKKLNKIKQLIKANEDDDSLRYMNVSYLTSDPIMDVIQISRQIILGLQYLHSKKIIHGALHSKNILIQNGNFVILDFGTEIKFDDSVFSISQEVVMPEYIDPWYYIHEELLYPDVKSDIYSLGLIFWELTSGTPLFSNISNKLAIGWLIAYNSLRNESIPGTPSGYGKLCNECCVICPKNRPELDEIFCRVLQSKRTTEIITNVKNLPL</sequence>
<evidence type="ECO:0000256" key="1">
    <source>
        <dbReference type="PROSITE-ProRule" id="PRU10141"/>
    </source>
</evidence>
<dbReference type="GO" id="GO:0004674">
    <property type="term" value="F:protein serine/threonine kinase activity"/>
    <property type="evidence" value="ECO:0007669"/>
    <property type="project" value="TreeGrafter"/>
</dbReference>
<name>A0A8H4EL28_GIGMA</name>
<protein>
    <submittedName>
        <fullName evidence="3">Kinase-like protein</fullName>
    </submittedName>
</protein>
<dbReference type="InterPro" id="IPR017441">
    <property type="entry name" value="Protein_kinase_ATP_BS"/>
</dbReference>
<feature type="binding site" evidence="1">
    <location>
        <position position="115"/>
    </location>
    <ligand>
        <name>ATP</name>
        <dbReference type="ChEBI" id="CHEBI:30616"/>
    </ligand>
</feature>
<dbReference type="PROSITE" id="PS50011">
    <property type="entry name" value="PROTEIN_KINASE_DOM"/>
    <property type="match status" value="1"/>
</dbReference>
<keyword evidence="3" id="KW-0808">Transferase</keyword>
<gene>
    <name evidence="3" type="ORF">F8M41_018647</name>
</gene>
<dbReference type="Gene3D" id="1.10.510.10">
    <property type="entry name" value="Transferase(Phosphotransferase) domain 1"/>
    <property type="match status" value="1"/>
</dbReference>
<dbReference type="PANTHER" id="PTHR44329">
    <property type="entry name" value="SERINE/THREONINE-PROTEIN KINASE TNNI3K-RELATED"/>
    <property type="match status" value="1"/>
</dbReference>
<dbReference type="InterPro" id="IPR000719">
    <property type="entry name" value="Prot_kinase_dom"/>
</dbReference>
<dbReference type="InterPro" id="IPR051681">
    <property type="entry name" value="Ser/Thr_Kinases-Pseudokinases"/>
</dbReference>
<organism evidence="3 4">
    <name type="scientific">Gigaspora margarita</name>
    <dbReference type="NCBI Taxonomy" id="4874"/>
    <lineage>
        <taxon>Eukaryota</taxon>
        <taxon>Fungi</taxon>
        <taxon>Fungi incertae sedis</taxon>
        <taxon>Mucoromycota</taxon>
        <taxon>Glomeromycotina</taxon>
        <taxon>Glomeromycetes</taxon>
        <taxon>Diversisporales</taxon>
        <taxon>Gigasporaceae</taxon>
        <taxon>Gigaspora</taxon>
    </lineage>
</organism>
<keyword evidence="4" id="KW-1185">Reference proteome</keyword>
<keyword evidence="1" id="KW-0067">ATP-binding</keyword>
<dbReference type="AlphaFoldDB" id="A0A8H4EL28"/>
<dbReference type="Pfam" id="PF00069">
    <property type="entry name" value="Pkinase"/>
    <property type="match status" value="1"/>
</dbReference>
<dbReference type="InterPro" id="IPR011009">
    <property type="entry name" value="Kinase-like_dom_sf"/>
</dbReference>
<dbReference type="GO" id="GO:0005524">
    <property type="term" value="F:ATP binding"/>
    <property type="evidence" value="ECO:0007669"/>
    <property type="project" value="UniProtKB-UniRule"/>
</dbReference>
<keyword evidence="3" id="KW-0418">Kinase</keyword>
<evidence type="ECO:0000259" key="2">
    <source>
        <dbReference type="PROSITE" id="PS50011"/>
    </source>
</evidence>
<evidence type="ECO:0000313" key="3">
    <source>
        <dbReference type="EMBL" id="KAF0508961.1"/>
    </source>
</evidence>
<dbReference type="OrthoDB" id="2358191at2759"/>
<keyword evidence="1" id="KW-0547">Nucleotide-binding</keyword>
<dbReference type="EMBL" id="WTPW01000460">
    <property type="protein sequence ID" value="KAF0508961.1"/>
    <property type="molecule type" value="Genomic_DNA"/>
</dbReference>
<dbReference type="Proteomes" id="UP000439903">
    <property type="component" value="Unassembled WGS sequence"/>
</dbReference>
<proteinExistence type="predicted"/>
<feature type="domain" description="Protein kinase" evidence="2">
    <location>
        <begin position="56"/>
        <end position="320"/>
    </location>
</feature>
<reference evidence="3 4" key="1">
    <citation type="journal article" date="2019" name="Environ. Microbiol.">
        <title>At the nexus of three kingdoms: the genome of the mycorrhizal fungus Gigaspora margarita provides insights into plant, endobacterial and fungal interactions.</title>
        <authorList>
            <person name="Venice F."/>
            <person name="Ghignone S."/>
            <person name="Salvioli di Fossalunga A."/>
            <person name="Amselem J."/>
            <person name="Novero M."/>
            <person name="Xianan X."/>
            <person name="Sedzielewska Toro K."/>
            <person name="Morin E."/>
            <person name="Lipzen A."/>
            <person name="Grigoriev I.V."/>
            <person name="Henrissat B."/>
            <person name="Martin F.M."/>
            <person name="Bonfante P."/>
        </authorList>
    </citation>
    <scope>NUCLEOTIDE SEQUENCE [LARGE SCALE GENOMIC DNA]</scope>
    <source>
        <strain evidence="3 4">BEG34</strain>
    </source>
</reference>
<evidence type="ECO:0000313" key="4">
    <source>
        <dbReference type="Proteomes" id="UP000439903"/>
    </source>
</evidence>
<dbReference type="SUPFAM" id="SSF56112">
    <property type="entry name" value="Protein kinase-like (PK-like)"/>
    <property type="match status" value="1"/>
</dbReference>